<evidence type="ECO:0000256" key="1">
    <source>
        <dbReference type="SAM" id="MobiDB-lite"/>
    </source>
</evidence>
<protein>
    <submittedName>
        <fullName evidence="2">Unnamed protein product</fullName>
    </submittedName>
</protein>
<dbReference type="Proteomes" id="UP001165121">
    <property type="component" value="Unassembled WGS sequence"/>
</dbReference>
<dbReference type="EMBL" id="BSXT01000026">
    <property type="protein sequence ID" value="GMF15149.1"/>
    <property type="molecule type" value="Genomic_DNA"/>
</dbReference>
<keyword evidence="3" id="KW-1185">Reference proteome</keyword>
<dbReference type="OrthoDB" id="110395at2759"/>
<organism evidence="2 3">
    <name type="scientific">Phytophthora fragariaefolia</name>
    <dbReference type="NCBI Taxonomy" id="1490495"/>
    <lineage>
        <taxon>Eukaryota</taxon>
        <taxon>Sar</taxon>
        <taxon>Stramenopiles</taxon>
        <taxon>Oomycota</taxon>
        <taxon>Peronosporomycetes</taxon>
        <taxon>Peronosporales</taxon>
        <taxon>Peronosporaceae</taxon>
        <taxon>Phytophthora</taxon>
    </lineage>
</organism>
<reference evidence="2" key="1">
    <citation type="submission" date="2023-04" db="EMBL/GenBank/DDBJ databases">
        <title>Phytophthora fragariaefolia NBRC 109709.</title>
        <authorList>
            <person name="Ichikawa N."/>
            <person name="Sato H."/>
            <person name="Tonouchi N."/>
        </authorList>
    </citation>
    <scope>NUCLEOTIDE SEQUENCE</scope>
    <source>
        <strain evidence="2">NBRC 109709</strain>
    </source>
</reference>
<evidence type="ECO:0000313" key="2">
    <source>
        <dbReference type="EMBL" id="GMF15149.1"/>
    </source>
</evidence>
<feature type="region of interest" description="Disordered" evidence="1">
    <location>
        <begin position="121"/>
        <end position="206"/>
    </location>
</feature>
<accession>A0A9W6TKI5</accession>
<feature type="compositionally biased region" description="Acidic residues" evidence="1">
    <location>
        <begin position="142"/>
        <end position="151"/>
    </location>
</feature>
<dbReference type="PANTHER" id="PTHR37069:SF2">
    <property type="entry name" value="PIGGYBAC TRANSPOSABLE ELEMENT-DERIVED PROTEIN DOMAIN-CONTAINING PROTEIN"/>
    <property type="match status" value="1"/>
</dbReference>
<proteinExistence type="predicted"/>
<dbReference type="PANTHER" id="PTHR37069">
    <property type="entry name" value="DDE_TNP_1_7 DOMAIN-CONTAINING PROTEIN"/>
    <property type="match status" value="1"/>
</dbReference>
<comment type="caution">
    <text evidence="2">The sequence shown here is derived from an EMBL/GenBank/DDBJ whole genome shotgun (WGS) entry which is preliminary data.</text>
</comment>
<feature type="compositionally biased region" description="Acidic residues" evidence="1">
    <location>
        <begin position="194"/>
        <end position="206"/>
    </location>
</feature>
<gene>
    <name evidence="2" type="ORF">Pfra01_000031600</name>
</gene>
<dbReference type="AlphaFoldDB" id="A0A9W6TKI5"/>
<evidence type="ECO:0000313" key="3">
    <source>
        <dbReference type="Proteomes" id="UP001165121"/>
    </source>
</evidence>
<sequence>MMGAPLSFKNRTAGKEMNVDDVKWRSLWRELSQDGWKVRPPRGIEQDYRYIPPGGNARGEEGVDYFLGARAVIQNYLDTRAALPNTNTGDHDEEAVNAVPIAPDGEREGNSELLCQAEALPGDIRTNPRDQAINEPEPPGPDSEEDDDAARDDDRDPEFLLEPANDVEDETKAPSEQAHGQTPRRRSRLPDIAIADESDNESKDED</sequence>
<name>A0A9W6TKI5_9STRA</name>